<gene>
    <name evidence="8" type="ORF">SDRG_02359</name>
</gene>
<evidence type="ECO:0000256" key="3">
    <source>
        <dbReference type="ARBA" id="ARBA00022989"/>
    </source>
</evidence>
<dbReference type="VEuPathDB" id="FungiDB:SDRG_02359"/>
<dbReference type="InterPro" id="IPR031968">
    <property type="entry name" value="VASt"/>
</dbReference>
<evidence type="ECO:0000313" key="8">
    <source>
        <dbReference type="EMBL" id="EQC40465.1"/>
    </source>
</evidence>
<comment type="subcellular location">
    <subcellularLocation>
        <location evidence="1">Membrane</location>
        <topology evidence="1">Single-pass membrane protein</topology>
    </subcellularLocation>
</comment>
<feature type="region of interest" description="Disordered" evidence="5">
    <location>
        <begin position="1"/>
        <end position="37"/>
    </location>
</feature>
<dbReference type="PANTHER" id="PTHR47666">
    <property type="entry name" value="PROTEIN VASCULAR ASSOCIATED DEATH 1, CHLOROPLASTIC"/>
    <property type="match status" value="1"/>
</dbReference>
<evidence type="ECO:0000256" key="5">
    <source>
        <dbReference type="SAM" id="MobiDB-lite"/>
    </source>
</evidence>
<dbReference type="Pfam" id="PF16016">
    <property type="entry name" value="VASt"/>
    <property type="match status" value="1"/>
</dbReference>
<reference evidence="8 9" key="1">
    <citation type="submission" date="2012-04" db="EMBL/GenBank/DDBJ databases">
        <title>The Genome Sequence of Saprolegnia declina VS20.</title>
        <authorList>
            <consortium name="The Broad Institute Genome Sequencing Platform"/>
            <person name="Russ C."/>
            <person name="Nusbaum C."/>
            <person name="Tyler B."/>
            <person name="van West P."/>
            <person name="Dieguez-Uribeondo J."/>
            <person name="de Bruijn I."/>
            <person name="Tripathy S."/>
            <person name="Jiang R."/>
            <person name="Young S.K."/>
            <person name="Zeng Q."/>
            <person name="Gargeya S."/>
            <person name="Fitzgerald M."/>
            <person name="Haas B."/>
            <person name="Abouelleil A."/>
            <person name="Alvarado L."/>
            <person name="Arachchi H.M."/>
            <person name="Berlin A."/>
            <person name="Chapman S.B."/>
            <person name="Goldberg J."/>
            <person name="Griggs A."/>
            <person name="Gujja S."/>
            <person name="Hansen M."/>
            <person name="Howarth C."/>
            <person name="Imamovic A."/>
            <person name="Larimer J."/>
            <person name="McCowen C."/>
            <person name="Montmayeur A."/>
            <person name="Murphy C."/>
            <person name="Neiman D."/>
            <person name="Pearson M."/>
            <person name="Priest M."/>
            <person name="Roberts A."/>
            <person name="Saif S."/>
            <person name="Shea T."/>
            <person name="Sisk P."/>
            <person name="Sykes S."/>
            <person name="Wortman J."/>
            <person name="Nusbaum C."/>
            <person name="Birren B."/>
        </authorList>
    </citation>
    <scope>NUCLEOTIDE SEQUENCE [LARGE SCALE GENOMIC DNA]</scope>
    <source>
        <strain evidence="8 9">VS20</strain>
    </source>
</reference>
<dbReference type="EMBL" id="JH767136">
    <property type="protein sequence ID" value="EQC40465.1"/>
    <property type="molecule type" value="Genomic_DNA"/>
</dbReference>
<dbReference type="OrthoDB" id="2162691at2759"/>
<dbReference type="CDD" id="cd13220">
    <property type="entry name" value="PH-GRAM_GRAMDC"/>
    <property type="match status" value="1"/>
</dbReference>
<dbReference type="InterPro" id="IPR011993">
    <property type="entry name" value="PH-like_dom_sf"/>
</dbReference>
<evidence type="ECO:0000259" key="7">
    <source>
        <dbReference type="PROSITE" id="PS51778"/>
    </source>
</evidence>
<dbReference type="OMA" id="EWIEMAN"/>
<keyword evidence="9" id="KW-1185">Reference proteome</keyword>
<dbReference type="GO" id="GO:0016020">
    <property type="term" value="C:membrane"/>
    <property type="evidence" value="ECO:0007669"/>
    <property type="project" value="UniProtKB-SubCell"/>
</dbReference>
<feature type="transmembrane region" description="Helical" evidence="6">
    <location>
        <begin position="466"/>
        <end position="484"/>
    </location>
</feature>
<dbReference type="Pfam" id="PF02893">
    <property type="entry name" value="GRAM"/>
    <property type="match status" value="1"/>
</dbReference>
<keyword evidence="2 6" id="KW-0812">Transmembrane</keyword>
<evidence type="ECO:0000256" key="4">
    <source>
        <dbReference type="ARBA" id="ARBA00023136"/>
    </source>
</evidence>
<accession>T0R2G1</accession>
<protein>
    <recommendedName>
        <fullName evidence="7">VASt domain-containing protein</fullName>
    </recommendedName>
</protein>
<dbReference type="AlphaFoldDB" id="T0R2G1"/>
<feature type="compositionally biased region" description="Pro residues" evidence="5">
    <location>
        <begin position="184"/>
        <end position="195"/>
    </location>
</feature>
<name>T0R2G1_SAPDV</name>
<evidence type="ECO:0000256" key="2">
    <source>
        <dbReference type="ARBA" id="ARBA00022692"/>
    </source>
</evidence>
<dbReference type="eggNOG" id="KOG1032">
    <property type="taxonomic scope" value="Eukaryota"/>
</dbReference>
<dbReference type="Gene3D" id="2.30.29.30">
    <property type="entry name" value="Pleckstrin-homology domain (PH domain)/Phosphotyrosine-binding domain (PTB)"/>
    <property type="match status" value="1"/>
</dbReference>
<dbReference type="SMART" id="SM00568">
    <property type="entry name" value="GRAM"/>
    <property type="match status" value="1"/>
</dbReference>
<feature type="region of interest" description="Disordered" evidence="5">
    <location>
        <begin position="173"/>
        <end position="195"/>
    </location>
</feature>
<evidence type="ECO:0000256" key="1">
    <source>
        <dbReference type="ARBA" id="ARBA00004167"/>
    </source>
</evidence>
<feature type="region of interest" description="Disordered" evidence="5">
    <location>
        <begin position="401"/>
        <end position="439"/>
    </location>
</feature>
<feature type="compositionally biased region" description="Low complexity" evidence="5">
    <location>
        <begin position="10"/>
        <end position="33"/>
    </location>
</feature>
<dbReference type="InParanoid" id="T0R2G1"/>
<evidence type="ECO:0000313" key="9">
    <source>
        <dbReference type="Proteomes" id="UP000030762"/>
    </source>
</evidence>
<organism evidence="8 9">
    <name type="scientific">Saprolegnia diclina (strain VS20)</name>
    <dbReference type="NCBI Taxonomy" id="1156394"/>
    <lineage>
        <taxon>Eukaryota</taxon>
        <taxon>Sar</taxon>
        <taxon>Stramenopiles</taxon>
        <taxon>Oomycota</taxon>
        <taxon>Saprolegniomycetes</taxon>
        <taxon>Saprolegniales</taxon>
        <taxon>Saprolegniaceae</taxon>
        <taxon>Saprolegnia</taxon>
    </lineage>
</organism>
<dbReference type="Proteomes" id="UP000030762">
    <property type="component" value="Unassembled WGS sequence"/>
</dbReference>
<keyword evidence="3 6" id="KW-1133">Transmembrane helix</keyword>
<sequence length="547" mass="59781">MVHVVSPRGAPASPAASTKSSSSINGSQGSKSHSSSEESLVDVAPVIDEVRDDIICAIFNLPASTIFYPDYSCALVATLAFQGRMYPANDSVCFYSNFLGKETKLVIAYETITELAKTTTMFSNAFCLKTAAREYTFTSFWGTNRDQCYDLLTSLRNKALGITMTTITAPPSVASPTSEVAPVATPPSPAAPAPTDPVPALDAPIPTMSSDPAPMNDIMKYTFPIPVETFVENFFTDEPIFGLVEFNRRKGATELKCDLWSEHPDDASLGTRVIECITRFDATTVGLTRTASFVLPVDAPIGPKSTRVHVTQIRRPLDHGGYLFDTSTKLADIPYSDCFLVEDRWILRKISETSCELCVQLRVVFLKSTMWRGIIESRAKSECKLKLLEWIEMANQAMSTDGLPPYPPGSRLPSPRKLPSPKRPVSPRRKASTKPKPAAIDVKPATTATTVATAVRRTVALKRNNIMPILFPWLVVIFLAVYVYRVHSTLSTMEATMESQQRVLEQLVQTLGQVQSSLGAKAMPIEIPDSVYGRPGTGIHASGITLQ</sequence>
<dbReference type="PANTHER" id="PTHR47666:SF1">
    <property type="entry name" value="PROTEIN VASCULAR ASSOCIATED DEATH 1, CHLOROPLASTIC"/>
    <property type="match status" value="1"/>
</dbReference>
<proteinExistence type="predicted"/>
<feature type="domain" description="VASt" evidence="7">
    <location>
        <begin position="214"/>
        <end position="402"/>
    </location>
</feature>
<dbReference type="RefSeq" id="XP_008606164.1">
    <property type="nucleotide sequence ID" value="XM_008607942.1"/>
</dbReference>
<dbReference type="GeneID" id="19943086"/>
<dbReference type="PROSITE" id="PS51778">
    <property type="entry name" value="VAST"/>
    <property type="match status" value="1"/>
</dbReference>
<feature type="compositionally biased region" description="Pro residues" evidence="5">
    <location>
        <begin position="404"/>
        <end position="424"/>
    </location>
</feature>
<dbReference type="STRING" id="1156394.T0R2G1"/>
<evidence type="ECO:0000256" key="6">
    <source>
        <dbReference type="SAM" id="Phobius"/>
    </source>
</evidence>
<keyword evidence="4 6" id="KW-0472">Membrane</keyword>
<dbReference type="InterPro" id="IPR004182">
    <property type="entry name" value="GRAM"/>
</dbReference>